<evidence type="ECO:0000313" key="1">
    <source>
        <dbReference type="EMBL" id="CAG8441686.1"/>
    </source>
</evidence>
<dbReference type="Proteomes" id="UP000789366">
    <property type="component" value="Unassembled WGS sequence"/>
</dbReference>
<name>A0ACA9JY39_9GLOM</name>
<keyword evidence="2" id="KW-1185">Reference proteome</keyword>
<dbReference type="EMBL" id="CAJVPW010000066">
    <property type="protein sequence ID" value="CAG8441686.1"/>
    <property type="molecule type" value="Genomic_DNA"/>
</dbReference>
<proteinExistence type="predicted"/>
<evidence type="ECO:0000313" key="2">
    <source>
        <dbReference type="Proteomes" id="UP000789366"/>
    </source>
</evidence>
<accession>A0ACA9JY39</accession>
<organism evidence="1 2">
    <name type="scientific">Cetraspora pellucida</name>
    <dbReference type="NCBI Taxonomy" id="1433469"/>
    <lineage>
        <taxon>Eukaryota</taxon>
        <taxon>Fungi</taxon>
        <taxon>Fungi incertae sedis</taxon>
        <taxon>Mucoromycota</taxon>
        <taxon>Glomeromycotina</taxon>
        <taxon>Glomeromycetes</taxon>
        <taxon>Diversisporales</taxon>
        <taxon>Gigasporaceae</taxon>
        <taxon>Cetraspora</taxon>
    </lineage>
</organism>
<protein>
    <submittedName>
        <fullName evidence="1">3681_t:CDS:1</fullName>
    </submittedName>
</protein>
<sequence length="551" mass="63293">MSLHNLLDTIPDAISSAIEVNASLKTITSSISGMDTLKTVINAASVAGDAIQPILPMINIVLKTISEIINIIETAENNKNICNILMDRVDAAQMSIKTLLRHQQENKDKFQSPEYQKNFQRFVTVIEEIKIISADISKLKRFSKFWNAYSVKAKVTKAIEDFDTVLKDLSFTMIIANEERRRLDTQGLERDISELINFAKCIDEKSNTLMTEVRLLKSALQHQNNAFNSNSILEALKINSIDIVDPQALNKDNIRGKIFKRIYKKAQEVACKKLEISVDDQKDIKKFVMAGGHEKISYGTATSLELQKEYANIIRSAWKTDPRERENLQAIFLALYKLVSIYAAPGKYRSLFPEKSLDLDGFKKVTNEDCEDCEDFERVFKANQLNMRSIITRQELEKCMHDIKCNDYPTSEKAIYLQKINEEILAYRKHTHDDEDDASIEQDSESTNQLSIHPHQKKLHHKLLKTIIFGNIPFSFIENPYLQDYLHDLNSSYNSSSWDMIKGCLLTEMFSDHIQKKLNTLPTLKDLMISLDRWTDNSGNSIYRFMALKEH</sequence>
<gene>
    <name evidence="1" type="ORF">SPELUC_LOCUS223</name>
</gene>
<comment type="caution">
    <text evidence="1">The sequence shown here is derived from an EMBL/GenBank/DDBJ whole genome shotgun (WGS) entry which is preliminary data.</text>
</comment>
<reference evidence="1" key="1">
    <citation type="submission" date="2021-06" db="EMBL/GenBank/DDBJ databases">
        <authorList>
            <person name="Kallberg Y."/>
            <person name="Tangrot J."/>
            <person name="Rosling A."/>
        </authorList>
    </citation>
    <scope>NUCLEOTIDE SEQUENCE</scope>
    <source>
        <strain evidence="1">28 12/20/2015</strain>
    </source>
</reference>